<proteinExistence type="predicted"/>
<evidence type="ECO:0000256" key="1">
    <source>
        <dbReference type="SAM" id="SignalP"/>
    </source>
</evidence>
<feature type="chain" id="PRO_5003116515" description="Autotransporter domain-containing protein" evidence="1">
    <location>
        <begin position="35"/>
        <end position="325"/>
    </location>
</feature>
<dbReference type="Proteomes" id="UP000002033">
    <property type="component" value="Chromosome"/>
</dbReference>
<keyword evidence="1" id="KW-0732">Signal</keyword>
<organism evidence="2 3">
    <name type="scientific">Hyphomicrobium denitrificans (strain ATCC 51888 / DSM 1869 / NCIMB 11706 / TK 0415)</name>
    <dbReference type="NCBI Taxonomy" id="582899"/>
    <lineage>
        <taxon>Bacteria</taxon>
        <taxon>Pseudomonadati</taxon>
        <taxon>Pseudomonadota</taxon>
        <taxon>Alphaproteobacteria</taxon>
        <taxon>Hyphomicrobiales</taxon>
        <taxon>Hyphomicrobiaceae</taxon>
        <taxon>Hyphomicrobium</taxon>
    </lineage>
</organism>
<sequence length="325" mass="33978" precursor="true">MSMYLVSKSLKARSVGFCILSLAACIPAASVAHADDECLNVATSMAEPDFSPCDSDLPQIDLDAALQDHAGAKPAASTASAMPWIAQRDKGVPLQVNSSNSNVSLRTSLDDLKNFNTRTFVIDHSGASAPALPKTNTAPNLPVDVWTSVDVKGYEGDRDQSTRTGLGVDYKLSRSAVMGVAVERGDARSASAATELDSKASAYVTLQATPLISVDARTEWQAGNAGFAAANGASEKSAVILAPKIDHSFTLGDGKTISPFVTYKREFEMSTGAASLTTPDRSAGAGVTYKDSDIYTLSVTTDVDAATATTPQSINSKFKLSVPIN</sequence>
<dbReference type="HOGENOM" id="CLU_854626_0_0_5"/>
<dbReference type="KEGG" id="hdn:Hden_1661"/>
<dbReference type="AlphaFoldDB" id="D8JYL6"/>
<evidence type="ECO:0000313" key="3">
    <source>
        <dbReference type="Proteomes" id="UP000002033"/>
    </source>
</evidence>
<reference evidence="3" key="1">
    <citation type="journal article" date="2011" name="J. Bacteriol.">
        <title>Genome sequences of eight morphologically diverse alphaproteobacteria.</title>
        <authorList>
            <consortium name="US DOE Joint Genome Institute"/>
            <person name="Brown P.J."/>
            <person name="Kysela D.T."/>
            <person name="Buechlein A."/>
            <person name="Hemmerich C."/>
            <person name="Brun Y.V."/>
        </authorList>
    </citation>
    <scope>NUCLEOTIDE SEQUENCE [LARGE SCALE GENOMIC DNA]</scope>
    <source>
        <strain evidence="3">ATCC 51888 / DSM 1869 / NCIB 11706 / TK 0415</strain>
    </source>
</reference>
<dbReference type="EMBL" id="CP002083">
    <property type="protein sequence ID" value="ADJ23468.1"/>
    <property type="molecule type" value="Genomic_DNA"/>
</dbReference>
<keyword evidence="3" id="KW-1185">Reference proteome</keyword>
<feature type="signal peptide" evidence="1">
    <location>
        <begin position="1"/>
        <end position="34"/>
    </location>
</feature>
<dbReference type="RefSeq" id="WP_013215627.1">
    <property type="nucleotide sequence ID" value="NC_014313.1"/>
</dbReference>
<evidence type="ECO:0008006" key="4">
    <source>
        <dbReference type="Google" id="ProtNLM"/>
    </source>
</evidence>
<accession>D8JYL6</accession>
<protein>
    <recommendedName>
        <fullName evidence="4">Autotransporter domain-containing protein</fullName>
    </recommendedName>
</protein>
<evidence type="ECO:0000313" key="2">
    <source>
        <dbReference type="EMBL" id="ADJ23468.1"/>
    </source>
</evidence>
<name>D8JYL6_HYPDA</name>
<gene>
    <name evidence="2" type="ordered locus">Hden_1661</name>
</gene>